<reference evidence="1" key="1">
    <citation type="submission" date="2022-10" db="EMBL/GenBank/DDBJ databases">
        <authorList>
            <person name="Chen Y."/>
            <person name="Dougan E. K."/>
            <person name="Chan C."/>
            <person name="Rhodes N."/>
            <person name="Thang M."/>
        </authorList>
    </citation>
    <scope>NUCLEOTIDE SEQUENCE</scope>
</reference>
<gene>
    <name evidence="1" type="ORF">C1SCF055_LOCUS44852</name>
</gene>
<evidence type="ECO:0000313" key="1">
    <source>
        <dbReference type="EMBL" id="CAI4020436.1"/>
    </source>
</evidence>
<reference evidence="2 3" key="2">
    <citation type="submission" date="2024-05" db="EMBL/GenBank/DDBJ databases">
        <authorList>
            <person name="Chen Y."/>
            <person name="Shah S."/>
            <person name="Dougan E. K."/>
            <person name="Thang M."/>
            <person name="Chan C."/>
        </authorList>
    </citation>
    <scope>NUCLEOTIDE SEQUENCE [LARGE SCALE GENOMIC DNA]</scope>
</reference>
<proteinExistence type="predicted"/>
<evidence type="ECO:0000313" key="2">
    <source>
        <dbReference type="EMBL" id="CAL4807748.1"/>
    </source>
</evidence>
<organism evidence="1">
    <name type="scientific">Cladocopium goreaui</name>
    <dbReference type="NCBI Taxonomy" id="2562237"/>
    <lineage>
        <taxon>Eukaryota</taxon>
        <taxon>Sar</taxon>
        <taxon>Alveolata</taxon>
        <taxon>Dinophyceae</taxon>
        <taxon>Suessiales</taxon>
        <taxon>Symbiodiniaceae</taxon>
        <taxon>Cladocopium</taxon>
    </lineage>
</organism>
<keyword evidence="3" id="KW-1185">Reference proteome</keyword>
<dbReference type="EMBL" id="CAMXCT010006811">
    <property type="protein sequence ID" value="CAI4020436.1"/>
    <property type="molecule type" value="Genomic_DNA"/>
</dbReference>
<sequence length="159" mass="17039">MVCNRRFPAGWHISDRAATSFDTNCVEIRTAKVCAPGSAQCPGTSSTNYRQRIETWRGFRSARCQGGWQVDIPGAGRWQRLDSGGLASAGHDLHSTWRFHPLAFPTSAAPALGPPRCANAERRAHGTSVAAGNSVSVRARSGRGRPAFSGIGHWRGLGV</sequence>
<evidence type="ECO:0000313" key="3">
    <source>
        <dbReference type="Proteomes" id="UP001152797"/>
    </source>
</evidence>
<dbReference type="AlphaFoldDB" id="A0A9P1M463"/>
<protein>
    <submittedName>
        <fullName evidence="1">Uncharacterized protein</fullName>
    </submittedName>
</protein>
<dbReference type="EMBL" id="CAMXCT030006811">
    <property type="protein sequence ID" value="CAL4807748.1"/>
    <property type="molecule type" value="Genomic_DNA"/>
</dbReference>
<accession>A0A9P1M463</accession>
<name>A0A9P1M463_9DINO</name>
<comment type="caution">
    <text evidence="1">The sequence shown here is derived from an EMBL/GenBank/DDBJ whole genome shotgun (WGS) entry which is preliminary data.</text>
</comment>
<dbReference type="Proteomes" id="UP001152797">
    <property type="component" value="Unassembled WGS sequence"/>
</dbReference>
<dbReference type="EMBL" id="CAMXCT020006811">
    <property type="protein sequence ID" value="CAL1173811.1"/>
    <property type="molecule type" value="Genomic_DNA"/>
</dbReference>